<name>A0A0D6Q9T6_KOMXY</name>
<gene>
    <name evidence="3" type="ORF">Gxy13693_031_029</name>
</gene>
<evidence type="ECO:0000313" key="3">
    <source>
        <dbReference type="EMBL" id="GAN99710.1"/>
    </source>
</evidence>
<dbReference type="PANTHER" id="PTHR37944">
    <property type="entry name" value="PORIN B"/>
    <property type="match status" value="1"/>
</dbReference>
<dbReference type="InterPro" id="IPR052932">
    <property type="entry name" value="OprB_Porin"/>
</dbReference>
<proteinExistence type="inferred from homology"/>
<dbReference type="InterPro" id="IPR007049">
    <property type="entry name" value="Carb-sel_porin_OprB"/>
</dbReference>
<dbReference type="PANTHER" id="PTHR37944:SF1">
    <property type="entry name" value="PORIN B"/>
    <property type="match status" value="1"/>
</dbReference>
<accession>A0A0D6Q9T6</accession>
<feature type="chain" id="PRO_5007227899" evidence="2">
    <location>
        <begin position="24"/>
        <end position="525"/>
    </location>
</feature>
<evidence type="ECO:0000313" key="4">
    <source>
        <dbReference type="Proteomes" id="UP000032683"/>
    </source>
</evidence>
<sequence>MKASLAGAVSFLGPLLAAMAVQAQTVPTTGQQPAATGTTQPVNVTVWQSRQHTVLQKERAVTDPSMPGLVPSLFTPGGIPSKPTANSAHSIAPQPYLFSLDTKGGDNVGKTMARAGVYLTGWDASEYSGVPAGGINHGSFFNNFAGIGLDLDMQKLAHIPGAKIHFLADDVAGQGHAGEFTGSNWGYVSYWGNHDGFQIREFTWDQALFKNKVFLLAGRSMPKGGEFDGSDLYCKFPTFMCSVPTTMTINGSMPSFVTSSWGVRLLIKPTEKSYIKGGIWEAEPWLKATNHNSWPGPDWGFDKSEGEFIPVEGGYRTNFSNDRFPRAYDIGFIYDDAKYSDPLYNTAGQPKALFGGNAQSRRGRTQFYIQAQQMIWKPDARDTRGLILFGAANIMTSGDAPVKDGFVLGVFDWGPFRARPRDSVGLVVQTLRWDRRLVQDMNDTMQKQGHHNQWNGQETMLEINYGANIAPGITLTPYFQYIWNPDELAMSRPQPDVHYAVQSGLLLNIQFNPAFGLPMLHRVRN</sequence>
<feature type="signal peptide" evidence="2">
    <location>
        <begin position="1"/>
        <end position="23"/>
    </location>
</feature>
<dbReference type="Gene3D" id="2.40.160.180">
    <property type="entry name" value="Carbohydrate-selective porin OprB"/>
    <property type="match status" value="1"/>
</dbReference>
<dbReference type="GO" id="GO:0008643">
    <property type="term" value="P:carbohydrate transport"/>
    <property type="evidence" value="ECO:0007669"/>
    <property type="project" value="InterPro"/>
</dbReference>
<dbReference type="AlphaFoldDB" id="A0A0D6Q9T6"/>
<organism evidence="3 4">
    <name type="scientific">Komagataeibacter xylinus NBRC 13693</name>
    <dbReference type="NCBI Taxonomy" id="1234668"/>
    <lineage>
        <taxon>Bacteria</taxon>
        <taxon>Pseudomonadati</taxon>
        <taxon>Pseudomonadota</taxon>
        <taxon>Alphaproteobacteria</taxon>
        <taxon>Acetobacterales</taxon>
        <taxon>Acetobacteraceae</taxon>
        <taxon>Komagataeibacter</taxon>
    </lineage>
</organism>
<dbReference type="GO" id="GO:0015288">
    <property type="term" value="F:porin activity"/>
    <property type="evidence" value="ECO:0007669"/>
    <property type="project" value="InterPro"/>
</dbReference>
<comment type="similarity">
    <text evidence="1 2">Belongs to the OprB family.</text>
</comment>
<protein>
    <submittedName>
        <fullName evidence="3">Porin B carbohydrate-selective OprB</fullName>
    </submittedName>
</protein>
<evidence type="ECO:0000256" key="2">
    <source>
        <dbReference type="RuleBase" id="RU363072"/>
    </source>
</evidence>
<comment type="caution">
    <text evidence="3">The sequence shown here is derived from an EMBL/GenBank/DDBJ whole genome shotgun (WGS) entry which is preliminary data.</text>
</comment>
<reference evidence="3 4" key="1">
    <citation type="submission" date="2012-11" db="EMBL/GenBank/DDBJ databases">
        <title>Whole genome sequence of Gluconacetobacter xylinus NBRC 13693.</title>
        <authorList>
            <person name="Azuma Y."/>
            <person name="Higashiura N."/>
            <person name="Hirakawa H."/>
            <person name="Matsushita K."/>
        </authorList>
    </citation>
    <scope>NUCLEOTIDE SEQUENCE [LARGE SCALE GENOMIC DNA]</scope>
    <source>
        <strain evidence="3 4">NBRC 13693</strain>
    </source>
</reference>
<evidence type="ECO:0000256" key="1">
    <source>
        <dbReference type="ARBA" id="ARBA00008769"/>
    </source>
</evidence>
<keyword evidence="2" id="KW-0732">Signal</keyword>
<dbReference type="EMBL" id="BANJ01000031">
    <property type="protein sequence ID" value="GAN99710.1"/>
    <property type="molecule type" value="Genomic_DNA"/>
</dbReference>
<dbReference type="Proteomes" id="UP000032683">
    <property type="component" value="Unassembled WGS sequence"/>
</dbReference>
<dbReference type="RefSeq" id="WP_048856247.1">
    <property type="nucleotide sequence ID" value="NZ_BANJ01000031.1"/>
</dbReference>
<dbReference type="InterPro" id="IPR038673">
    <property type="entry name" value="OprB_sf"/>
</dbReference>
<dbReference type="Pfam" id="PF04966">
    <property type="entry name" value="OprB"/>
    <property type="match status" value="1"/>
</dbReference>
<dbReference type="GO" id="GO:0016020">
    <property type="term" value="C:membrane"/>
    <property type="evidence" value="ECO:0007669"/>
    <property type="project" value="InterPro"/>
</dbReference>